<comment type="catalytic activity">
    <reaction evidence="10 11">
        <text>tRNA(Ala) + L-alanine + ATP = L-alanyl-tRNA(Ala) + AMP + diphosphate</text>
        <dbReference type="Rhea" id="RHEA:12540"/>
        <dbReference type="Rhea" id="RHEA-COMP:9657"/>
        <dbReference type="Rhea" id="RHEA-COMP:9923"/>
        <dbReference type="ChEBI" id="CHEBI:30616"/>
        <dbReference type="ChEBI" id="CHEBI:33019"/>
        <dbReference type="ChEBI" id="CHEBI:57972"/>
        <dbReference type="ChEBI" id="CHEBI:78442"/>
        <dbReference type="ChEBI" id="CHEBI:78497"/>
        <dbReference type="ChEBI" id="CHEBI:456215"/>
        <dbReference type="EC" id="6.1.1.7"/>
    </reaction>
</comment>
<comment type="cofactor">
    <cofactor evidence="11">
        <name>Zn(2+)</name>
        <dbReference type="ChEBI" id="CHEBI:29105"/>
    </cofactor>
    <text evidence="11">Binds 1 zinc ion per subunit.</text>
</comment>
<dbReference type="Gene3D" id="3.10.310.40">
    <property type="match status" value="1"/>
</dbReference>
<evidence type="ECO:0000256" key="3">
    <source>
        <dbReference type="ARBA" id="ARBA00022598"/>
    </source>
</evidence>
<keyword evidence="11" id="KW-0963">Cytoplasm</keyword>
<sequence length="879" mass="98104">MEKMGLNEIRKMFLEFFESKGHLAVPSASLVPHNDNSVLLIIAGMAPLKPYFAGTEVPPKNRMASCQKCIRTDDIENVGKTSRHATFFEMLGNFSFGDYFKKESIQWGWEFVTDYLKLPLDKVWVSVYEEDDEAYEIWNKQVGVPADKIVRLGKADNFWEIGVGPCGPCSEIYFDRGEKYGCGHEACKPGCDCDRFVEFWNHVFTQFDRDEAGNYNPLPNPNIDTGMGLERIACIMQGVDSIFDVDTMKYILEQVCEKTSAQYNQDTKTNTSIRIITDHIRSVTFMVSDGIIPSNEGRGYVLRKLLRRAARHGKLLGRTTTFLYELVDAVIKMYGETYTELQEKREYIQRVIKVEEERFQETIHQGIDILNEYIETMEKEGIKQLSGEAAFKLYDTFGFPLDLTKEILEEKGLEVDEASFQEEMEKQRNRARKARSGEDHEGWKEDIFATLDRDIQTTFKGYGNLEGEGKVLSIIHENATVKEINAGEEATIILDETPFYGEGGGQVGDQGRIFNDNFIATVVDTKKGINNRIHLMVQVQEGKLALGDNIKGEVNESTRKNTERNHTATHLLHKALKEIVGNHVQQAGSLVTPERLRFDFTHFEGLTEEQIKSIEEILNTKILAALAVEAFETSIKEAKEMGAEALFGEKYGETVRVVKAGDFSTELCGGTHVKNTSEIGTFLILSEAGVAAGTRRIEALTGSEAYKYINQQRNTVARAAEVVKTQEALLINRLEAIMAELKEKDREIDRLKSQLASGATDQILADATMVNDAKVIVHHMGETNMDDLRKVADVLKEKVTTGVIVLAGENDGKANFVTVVTKDLTKKGIHAGNLVKEAAKVTGGGGGGRPDMAQAGGKDATKINEALETVKSLLMPQLG</sequence>
<evidence type="ECO:0000256" key="10">
    <source>
        <dbReference type="ARBA" id="ARBA00048300"/>
    </source>
</evidence>
<keyword evidence="3 11" id="KW-0436">Ligase</keyword>
<dbReference type="Proteomes" id="UP001314796">
    <property type="component" value="Unassembled WGS sequence"/>
</dbReference>
<accession>A0ABS2NLX7</accession>
<name>A0ABS2NLX7_9FIRM</name>
<dbReference type="InterPro" id="IPR009000">
    <property type="entry name" value="Transl_B-barrel_sf"/>
</dbReference>
<dbReference type="Gene3D" id="3.30.980.10">
    <property type="entry name" value="Threonyl-trna Synthetase, Chain A, domain 2"/>
    <property type="match status" value="1"/>
</dbReference>
<dbReference type="GO" id="GO:0004813">
    <property type="term" value="F:alanine-tRNA ligase activity"/>
    <property type="evidence" value="ECO:0007669"/>
    <property type="project" value="UniProtKB-EC"/>
</dbReference>
<evidence type="ECO:0000256" key="11">
    <source>
        <dbReference type="HAMAP-Rule" id="MF_00036"/>
    </source>
</evidence>
<dbReference type="InterPro" id="IPR045864">
    <property type="entry name" value="aa-tRNA-synth_II/BPL/LPL"/>
</dbReference>
<evidence type="ECO:0000256" key="12">
    <source>
        <dbReference type="SAM" id="Coils"/>
    </source>
</evidence>
<comment type="function">
    <text evidence="9 11">Catalyzes the attachment of alanine to tRNA(Ala) in a two-step reaction: alanine is first activated by ATP to form Ala-AMP and then transferred to the acceptor end of tRNA(Ala). Also edits incorrectly charged Ser-tRNA(Ala) and Gly-tRNA(Ala) via its editing domain.</text>
</comment>
<dbReference type="HAMAP" id="MF_00036_B">
    <property type="entry name" value="Ala_tRNA_synth_B"/>
    <property type="match status" value="1"/>
</dbReference>
<keyword evidence="4 11" id="KW-0547">Nucleotide-binding</keyword>
<evidence type="ECO:0000256" key="1">
    <source>
        <dbReference type="ARBA" id="ARBA00008226"/>
    </source>
</evidence>
<dbReference type="EC" id="6.1.1.7" evidence="11"/>
<dbReference type="CDD" id="cd00673">
    <property type="entry name" value="AlaRS_core"/>
    <property type="match status" value="1"/>
</dbReference>
<evidence type="ECO:0000256" key="4">
    <source>
        <dbReference type="ARBA" id="ARBA00022741"/>
    </source>
</evidence>
<keyword evidence="8 11" id="KW-0030">Aminoacyl-tRNA synthetase</keyword>
<comment type="caution">
    <text evidence="14">The sequence shown here is derived from an EMBL/GenBank/DDBJ whole genome shotgun (WGS) entry which is preliminary data.</text>
</comment>
<dbReference type="InterPro" id="IPR018163">
    <property type="entry name" value="Thr/Ala-tRNA-synth_IIc_edit"/>
</dbReference>
<dbReference type="SUPFAM" id="SSF55681">
    <property type="entry name" value="Class II aaRS and biotin synthetases"/>
    <property type="match status" value="1"/>
</dbReference>
<gene>
    <name evidence="11" type="primary">alaS</name>
    <name evidence="14" type="ORF">JOC73_000459</name>
</gene>
<keyword evidence="2 11" id="KW-0820">tRNA-binding</keyword>
<organism evidence="14 15">
    <name type="scientific">Alkaliphilus hydrothermalis</name>
    <dbReference type="NCBI Taxonomy" id="1482730"/>
    <lineage>
        <taxon>Bacteria</taxon>
        <taxon>Bacillati</taxon>
        <taxon>Bacillota</taxon>
        <taxon>Clostridia</taxon>
        <taxon>Peptostreptococcales</taxon>
        <taxon>Natronincolaceae</taxon>
        <taxon>Alkaliphilus</taxon>
    </lineage>
</organism>
<keyword evidence="15" id="KW-1185">Reference proteome</keyword>
<dbReference type="InterPro" id="IPR023033">
    <property type="entry name" value="Ala_tRNA_ligase_euk/bac"/>
</dbReference>
<evidence type="ECO:0000313" key="15">
    <source>
        <dbReference type="Proteomes" id="UP001314796"/>
    </source>
</evidence>
<dbReference type="InterPro" id="IPR018162">
    <property type="entry name" value="Ala-tRNA-ligase_IIc_anticod-bd"/>
</dbReference>
<dbReference type="Gene3D" id="6.10.250.550">
    <property type="match status" value="1"/>
</dbReference>
<keyword evidence="6 11" id="KW-0694">RNA-binding</keyword>
<dbReference type="InterPro" id="IPR018164">
    <property type="entry name" value="Ala-tRNA-synth_IIc_N"/>
</dbReference>
<dbReference type="InterPro" id="IPR018165">
    <property type="entry name" value="Ala-tRNA-synth_IIc_core"/>
</dbReference>
<keyword evidence="11" id="KW-0479">Metal-binding</keyword>
<feature type="coiled-coil region" evidence="12">
    <location>
        <begin position="724"/>
        <end position="754"/>
    </location>
</feature>
<dbReference type="InterPro" id="IPR002318">
    <property type="entry name" value="Ala-tRNA-lgiase_IIc"/>
</dbReference>
<feature type="binding site" evidence="11">
    <location>
        <position position="672"/>
    </location>
    <ligand>
        <name>Zn(2+)</name>
        <dbReference type="ChEBI" id="CHEBI:29105"/>
    </ligand>
</feature>
<dbReference type="Gene3D" id="2.40.30.130">
    <property type="match status" value="1"/>
</dbReference>
<evidence type="ECO:0000256" key="5">
    <source>
        <dbReference type="ARBA" id="ARBA00022840"/>
    </source>
</evidence>
<evidence type="ECO:0000256" key="9">
    <source>
        <dbReference type="ARBA" id="ARBA00024779"/>
    </source>
</evidence>
<dbReference type="InterPro" id="IPR003156">
    <property type="entry name" value="DHHA1_dom"/>
</dbReference>
<keyword evidence="12" id="KW-0175">Coiled coil</keyword>
<dbReference type="PRINTS" id="PR00980">
    <property type="entry name" value="TRNASYNTHALA"/>
</dbReference>
<dbReference type="InterPro" id="IPR012947">
    <property type="entry name" value="tRNA_SAD"/>
</dbReference>
<evidence type="ECO:0000256" key="8">
    <source>
        <dbReference type="ARBA" id="ARBA00023146"/>
    </source>
</evidence>
<proteinExistence type="inferred from homology"/>
<evidence type="ECO:0000256" key="7">
    <source>
        <dbReference type="ARBA" id="ARBA00022917"/>
    </source>
</evidence>
<evidence type="ECO:0000256" key="2">
    <source>
        <dbReference type="ARBA" id="ARBA00022555"/>
    </source>
</evidence>
<keyword evidence="5 11" id="KW-0067">ATP-binding</keyword>
<evidence type="ECO:0000313" key="14">
    <source>
        <dbReference type="EMBL" id="MBM7613950.1"/>
    </source>
</evidence>
<keyword evidence="11" id="KW-0862">Zinc</keyword>
<comment type="subcellular location">
    <subcellularLocation>
        <location evidence="11">Cytoplasm</location>
    </subcellularLocation>
</comment>
<dbReference type="EMBL" id="JAFBEE010000002">
    <property type="protein sequence ID" value="MBM7613950.1"/>
    <property type="molecule type" value="Genomic_DNA"/>
</dbReference>
<dbReference type="RefSeq" id="WP_204400234.1">
    <property type="nucleotide sequence ID" value="NZ_JAFBEE010000002.1"/>
</dbReference>
<dbReference type="PANTHER" id="PTHR11777">
    <property type="entry name" value="ALANYL-TRNA SYNTHETASE"/>
    <property type="match status" value="1"/>
</dbReference>
<dbReference type="Pfam" id="PF07973">
    <property type="entry name" value="tRNA_SAD"/>
    <property type="match status" value="1"/>
</dbReference>
<evidence type="ECO:0000256" key="6">
    <source>
        <dbReference type="ARBA" id="ARBA00022884"/>
    </source>
</evidence>
<dbReference type="Gene3D" id="3.30.54.20">
    <property type="match status" value="1"/>
</dbReference>
<dbReference type="Gene3D" id="3.30.930.10">
    <property type="entry name" value="Bira Bifunctional Protein, Domain 2"/>
    <property type="match status" value="1"/>
</dbReference>
<feature type="binding site" evidence="11">
    <location>
        <position position="566"/>
    </location>
    <ligand>
        <name>Zn(2+)</name>
        <dbReference type="ChEBI" id="CHEBI:29105"/>
    </ligand>
</feature>
<dbReference type="InterPro" id="IPR050058">
    <property type="entry name" value="Ala-tRNA_ligase"/>
</dbReference>
<feature type="domain" description="Alanyl-transfer RNA synthetases family profile" evidence="13">
    <location>
        <begin position="4"/>
        <end position="711"/>
    </location>
</feature>
<feature type="binding site" evidence="11">
    <location>
        <position position="570"/>
    </location>
    <ligand>
        <name>Zn(2+)</name>
        <dbReference type="ChEBI" id="CHEBI:29105"/>
    </ligand>
</feature>
<dbReference type="SUPFAM" id="SSF101353">
    <property type="entry name" value="Putative anticodon-binding domain of alanyl-tRNA synthetase (AlaRS)"/>
    <property type="match status" value="1"/>
</dbReference>
<dbReference type="Pfam" id="PF02272">
    <property type="entry name" value="DHHA1"/>
    <property type="match status" value="1"/>
</dbReference>
<keyword evidence="7 11" id="KW-0648">Protein biosynthesis</keyword>
<dbReference type="Pfam" id="PF01411">
    <property type="entry name" value="tRNA-synt_2c"/>
    <property type="match status" value="1"/>
</dbReference>
<dbReference type="SUPFAM" id="SSF55186">
    <property type="entry name" value="ThrRS/AlaRS common domain"/>
    <property type="match status" value="1"/>
</dbReference>
<evidence type="ECO:0000259" key="13">
    <source>
        <dbReference type="PROSITE" id="PS50860"/>
    </source>
</evidence>
<protein>
    <recommendedName>
        <fullName evidence="11">Alanine--tRNA ligase</fullName>
        <ecNumber evidence="11">6.1.1.7</ecNumber>
    </recommendedName>
    <alternativeName>
        <fullName evidence="11">Alanyl-tRNA synthetase</fullName>
        <shortName evidence="11">AlaRS</shortName>
    </alternativeName>
</protein>
<comment type="domain">
    <text evidence="11">Consists of three domains; the N-terminal catalytic domain, the editing domain and the C-terminal C-Ala domain. The editing domain removes incorrectly charged amino acids, while the C-Ala domain, along with tRNA(Ala), serves as a bridge to cooperatively bring together the editing and aminoacylation centers thus stimulating deacylation of misacylated tRNAs.</text>
</comment>
<dbReference type="SMART" id="SM00863">
    <property type="entry name" value="tRNA_SAD"/>
    <property type="match status" value="1"/>
</dbReference>
<dbReference type="NCBIfam" id="TIGR00344">
    <property type="entry name" value="alaS"/>
    <property type="match status" value="1"/>
</dbReference>
<feature type="binding site" evidence="11">
    <location>
        <position position="668"/>
    </location>
    <ligand>
        <name>Zn(2+)</name>
        <dbReference type="ChEBI" id="CHEBI:29105"/>
    </ligand>
</feature>
<comment type="similarity">
    <text evidence="1 11">Belongs to the class-II aminoacyl-tRNA synthetase family.</text>
</comment>
<dbReference type="PANTHER" id="PTHR11777:SF9">
    <property type="entry name" value="ALANINE--TRNA LIGASE, CYTOPLASMIC"/>
    <property type="match status" value="1"/>
</dbReference>
<dbReference type="SUPFAM" id="SSF50447">
    <property type="entry name" value="Translation proteins"/>
    <property type="match status" value="1"/>
</dbReference>
<reference evidence="14 15" key="1">
    <citation type="submission" date="2021-01" db="EMBL/GenBank/DDBJ databases">
        <title>Genomic Encyclopedia of Type Strains, Phase IV (KMG-IV): sequencing the most valuable type-strain genomes for metagenomic binning, comparative biology and taxonomic classification.</title>
        <authorList>
            <person name="Goeker M."/>
        </authorList>
    </citation>
    <scope>NUCLEOTIDE SEQUENCE [LARGE SCALE GENOMIC DNA]</scope>
    <source>
        <strain evidence="14 15">DSM 25890</strain>
    </source>
</reference>
<dbReference type="PROSITE" id="PS50860">
    <property type="entry name" value="AA_TRNA_LIGASE_II_ALA"/>
    <property type="match status" value="1"/>
</dbReference>